<feature type="region of interest" description="Disordered" evidence="1">
    <location>
        <begin position="110"/>
        <end position="135"/>
    </location>
</feature>
<reference evidence="3" key="2">
    <citation type="submission" date="2015-01" db="EMBL/GenBank/DDBJ databases">
        <title>Evolutionary Origins and Diversification of the Mycorrhizal Mutualists.</title>
        <authorList>
            <consortium name="DOE Joint Genome Institute"/>
            <consortium name="Mycorrhizal Genomics Consortium"/>
            <person name="Kohler A."/>
            <person name="Kuo A."/>
            <person name="Nagy L.G."/>
            <person name="Floudas D."/>
            <person name="Copeland A."/>
            <person name="Barry K.W."/>
            <person name="Cichocki N."/>
            <person name="Veneault-Fourrey C."/>
            <person name="LaButti K."/>
            <person name="Lindquist E.A."/>
            <person name="Lipzen A."/>
            <person name="Lundell T."/>
            <person name="Morin E."/>
            <person name="Murat C."/>
            <person name="Riley R."/>
            <person name="Ohm R."/>
            <person name="Sun H."/>
            <person name="Tunlid A."/>
            <person name="Henrissat B."/>
            <person name="Grigoriev I.V."/>
            <person name="Hibbett D.S."/>
            <person name="Martin F."/>
        </authorList>
    </citation>
    <scope>NUCLEOTIDE SEQUENCE [LARGE SCALE GENOMIC DNA]</scope>
    <source>
        <strain evidence="3">UH-Slu-Lm8-n1</strain>
    </source>
</reference>
<feature type="region of interest" description="Disordered" evidence="1">
    <location>
        <begin position="63"/>
        <end position="87"/>
    </location>
</feature>
<dbReference type="AlphaFoldDB" id="A0A0D0A4Y7"/>
<dbReference type="HOGENOM" id="CLU_503608_0_0_1"/>
<evidence type="ECO:0000313" key="2">
    <source>
        <dbReference type="EMBL" id="KIK36696.1"/>
    </source>
</evidence>
<sequence length="522" mass="57775">MSFASNSSCYDSQILSESESVPMSNDHQPLSGDLNHVHWSEDDIANVIAVLKSGEAFREVRAQSDAFSEDTEDPLLMSNEHEPLSGGSNLVQLSAEEIADLVAAIEEDETSYEPFPESNSSSVGTEDPLPMSNEHESLSCDFDVVQLSEQLSAEEIATLLAAIEDFEASYEPCAESNSFYDDTKDFLLASNEHEPLPGGSNDVQWSEQDVDKLGAAIQSGVTSPEVRTLAQAFYDDTEDFLLNINDTLLAGPANAHVDRSQHCRTSAKRKSCHTTQFDNTSSIPQKQHKRRRLKAGGTTHGKGKKKTQGKDEDNAQGKFGPYTRADADATVMIMPTHDPNPVDISSRKILDPSGELLRTRRYGVMELDDSSYVAGNGNAAKNLPPGLTCVRLCEWGDQPCGLFIDMDRYHIEQHMLYWHGFDARSDKKAKIPCQYADCSTASQTLQYLGRHIETVHFDTCCQCPYCMEVWARNDAVRRHLNENKCEGFIALTNQAQIGGYKLHPRELIPVFKGYIVPTTSAT</sequence>
<proteinExistence type="predicted"/>
<reference evidence="2 3" key="1">
    <citation type="submission" date="2014-04" db="EMBL/GenBank/DDBJ databases">
        <authorList>
            <consortium name="DOE Joint Genome Institute"/>
            <person name="Kuo A."/>
            <person name="Ruytinx J."/>
            <person name="Rineau F."/>
            <person name="Colpaert J."/>
            <person name="Kohler A."/>
            <person name="Nagy L.G."/>
            <person name="Floudas D."/>
            <person name="Copeland A."/>
            <person name="Barry K.W."/>
            <person name="Cichocki N."/>
            <person name="Veneault-Fourrey C."/>
            <person name="LaButti K."/>
            <person name="Lindquist E.A."/>
            <person name="Lipzen A."/>
            <person name="Lundell T."/>
            <person name="Morin E."/>
            <person name="Murat C."/>
            <person name="Sun H."/>
            <person name="Tunlid A."/>
            <person name="Henrissat B."/>
            <person name="Grigoriev I.V."/>
            <person name="Hibbett D.S."/>
            <person name="Martin F."/>
            <person name="Nordberg H.P."/>
            <person name="Cantor M.N."/>
            <person name="Hua S.X."/>
        </authorList>
    </citation>
    <scope>NUCLEOTIDE SEQUENCE [LARGE SCALE GENOMIC DNA]</scope>
    <source>
        <strain evidence="2 3">UH-Slu-Lm8-n1</strain>
    </source>
</reference>
<dbReference type="Proteomes" id="UP000054485">
    <property type="component" value="Unassembled WGS sequence"/>
</dbReference>
<evidence type="ECO:0000313" key="3">
    <source>
        <dbReference type="Proteomes" id="UP000054485"/>
    </source>
</evidence>
<feature type="compositionally biased region" description="Polar residues" evidence="1">
    <location>
        <begin position="273"/>
        <end position="285"/>
    </location>
</feature>
<gene>
    <name evidence="2" type="ORF">CY34DRAFT_811065</name>
</gene>
<name>A0A0D0A4Y7_9AGAM</name>
<dbReference type="InParanoid" id="A0A0D0A4Y7"/>
<dbReference type="EMBL" id="KN835506">
    <property type="protein sequence ID" value="KIK36696.1"/>
    <property type="molecule type" value="Genomic_DNA"/>
</dbReference>
<evidence type="ECO:0000256" key="1">
    <source>
        <dbReference type="SAM" id="MobiDB-lite"/>
    </source>
</evidence>
<organism evidence="2 3">
    <name type="scientific">Suillus luteus UH-Slu-Lm8-n1</name>
    <dbReference type="NCBI Taxonomy" id="930992"/>
    <lineage>
        <taxon>Eukaryota</taxon>
        <taxon>Fungi</taxon>
        <taxon>Dikarya</taxon>
        <taxon>Basidiomycota</taxon>
        <taxon>Agaricomycotina</taxon>
        <taxon>Agaricomycetes</taxon>
        <taxon>Agaricomycetidae</taxon>
        <taxon>Boletales</taxon>
        <taxon>Suillineae</taxon>
        <taxon>Suillaceae</taxon>
        <taxon>Suillus</taxon>
    </lineage>
</organism>
<feature type="region of interest" description="Disordered" evidence="1">
    <location>
        <begin position="265"/>
        <end position="319"/>
    </location>
</feature>
<dbReference type="OrthoDB" id="2630945at2759"/>
<keyword evidence="3" id="KW-1185">Reference proteome</keyword>
<protein>
    <submittedName>
        <fullName evidence="2">Uncharacterized protein</fullName>
    </submittedName>
</protein>
<accession>A0A0D0A4Y7</accession>